<evidence type="ECO:0000256" key="2">
    <source>
        <dbReference type="ARBA" id="ARBA00023015"/>
    </source>
</evidence>
<dbReference type="GO" id="GO:0005634">
    <property type="term" value="C:nucleus"/>
    <property type="evidence" value="ECO:0007669"/>
    <property type="project" value="UniProtKB-SubCell"/>
</dbReference>
<evidence type="ECO:0000313" key="11">
    <source>
        <dbReference type="EMBL" id="CDP35663.1"/>
    </source>
</evidence>
<dbReference type="InterPro" id="IPR008422">
    <property type="entry name" value="KN_HD"/>
</dbReference>
<feature type="compositionally biased region" description="Pro residues" evidence="9">
    <location>
        <begin position="1"/>
        <end position="17"/>
    </location>
</feature>
<organism evidence="11">
    <name type="scientific">Blastobotrys adeninivorans</name>
    <name type="common">Yeast</name>
    <name type="synonym">Arxula adeninivorans</name>
    <dbReference type="NCBI Taxonomy" id="409370"/>
    <lineage>
        <taxon>Eukaryota</taxon>
        <taxon>Fungi</taxon>
        <taxon>Dikarya</taxon>
        <taxon>Ascomycota</taxon>
        <taxon>Saccharomycotina</taxon>
        <taxon>Dipodascomycetes</taxon>
        <taxon>Dipodascales</taxon>
        <taxon>Trichomonascaceae</taxon>
        <taxon>Blastobotrys</taxon>
    </lineage>
</organism>
<protein>
    <submittedName>
        <fullName evidence="11">ARAD1C40612p</fullName>
    </submittedName>
</protein>
<dbReference type="Gene3D" id="1.10.10.60">
    <property type="entry name" value="Homeodomain-like"/>
    <property type="match status" value="1"/>
</dbReference>
<dbReference type="GO" id="GO:0003677">
    <property type="term" value="F:DNA binding"/>
    <property type="evidence" value="ECO:0007669"/>
    <property type="project" value="UniProtKB-UniRule"/>
</dbReference>
<dbReference type="InterPro" id="IPR050224">
    <property type="entry name" value="TALE_homeobox"/>
</dbReference>
<comment type="similarity">
    <text evidence="7">Belongs to the TALE/TGIF homeobox family.</text>
</comment>
<dbReference type="InterPro" id="IPR001356">
    <property type="entry name" value="HD"/>
</dbReference>
<dbReference type="AlphaFoldDB" id="A0A060T3Z8"/>
<accession>A0A060T3Z8</accession>
<keyword evidence="6 8" id="KW-0539">Nucleus</keyword>
<evidence type="ECO:0000256" key="7">
    <source>
        <dbReference type="ARBA" id="ARBA00038021"/>
    </source>
</evidence>
<feature type="domain" description="Homeobox" evidence="10">
    <location>
        <begin position="204"/>
        <end position="267"/>
    </location>
</feature>
<keyword evidence="4 8" id="KW-0371">Homeobox</keyword>
<keyword evidence="3 8" id="KW-0238">DNA-binding</keyword>
<sequence>MIMAAPPPPPLFHPTPLGPNLSTRSLPITVKTDDTGPGGPGSGSSLLTPTSAGGSAASVRLPSIQEIVPDYFTLRPDRSGNGYPMISPPIQPPPGPVRFGPCQQQQQPQHPQRPQYAQPQPQPQQQQQQQQHHHHHHYHQHHTPHVSHPLHPPQASPLIHHSPQSLPPMSHSPSASPRSPPSYYPNSFPYTVYGVTQHQYRANDRIKKRRGNLPRPVTDILRKWLNDHMHHPYPTEREKAELMRQTGLTLNQISNWFINARRRRLPQMHRERLQQELKFQR</sequence>
<dbReference type="SMART" id="SM00389">
    <property type="entry name" value="HOX"/>
    <property type="match status" value="1"/>
</dbReference>
<reference evidence="11" key="1">
    <citation type="submission" date="2014-02" db="EMBL/GenBank/DDBJ databases">
        <authorList>
            <person name="Genoscope - CEA"/>
        </authorList>
    </citation>
    <scope>NUCLEOTIDE SEQUENCE</scope>
    <source>
        <strain evidence="11">LS3</strain>
    </source>
</reference>
<name>A0A060T3Z8_BLAAD</name>
<dbReference type="GO" id="GO:0006355">
    <property type="term" value="P:regulation of DNA-templated transcription"/>
    <property type="evidence" value="ECO:0007669"/>
    <property type="project" value="InterPro"/>
</dbReference>
<dbReference type="EMBL" id="HG937693">
    <property type="protein sequence ID" value="CDP35663.1"/>
    <property type="molecule type" value="Genomic_DNA"/>
</dbReference>
<feature type="DNA-binding region" description="Homeobox" evidence="8">
    <location>
        <begin position="206"/>
        <end position="268"/>
    </location>
</feature>
<evidence type="ECO:0000256" key="4">
    <source>
        <dbReference type="ARBA" id="ARBA00023155"/>
    </source>
</evidence>
<proteinExistence type="inferred from homology"/>
<dbReference type="PANTHER" id="PTHR11850">
    <property type="entry name" value="HOMEOBOX PROTEIN TRANSCRIPTION FACTORS"/>
    <property type="match status" value="1"/>
</dbReference>
<feature type="compositionally biased region" description="Low complexity" evidence="9">
    <location>
        <begin position="97"/>
        <end position="130"/>
    </location>
</feature>
<feature type="compositionally biased region" description="Basic residues" evidence="9">
    <location>
        <begin position="131"/>
        <end position="145"/>
    </location>
</feature>
<feature type="region of interest" description="Disordered" evidence="9">
    <location>
        <begin position="1"/>
        <end position="183"/>
    </location>
</feature>
<keyword evidence="5" id="KW-0804">Transcription</keyword>
<reference evidence="11" key="2">
    <citation type="submission" date="2014-06" db="EMBL/GenBank/DDBJ databases">
        <title>The complete genome of Blastobotrys (Arxula) adeninivorans LS3 - a yeast of biotechnological interest.</title>
        <authorList>
            <person name="Kunze G."/>
            <person name="Gaillardin C."/>
            <person name="Czernicka M."/>
            <person name="Durrens P."/>
            <person name="Martin T."/>
            <person name="Boer E."/>
            <person name="Gabaldon T."/>
            <person name="Cruz J."/>
            <person name="Talla E."/>
            <person name="Marck C."/>
            <person name="Goffeau A."/>
            <person name="Barbe V."/>
            <person name="Baret P."/>
            <person name="Baronian K."/>
            <person name="Beier S."/>
            <person name="Bleykasten C."/>
            <person name="Bode R."/>
            <person name="Casaregola S."/>
            <person name="Despons L."/>
            <person name="Fairhead C."/>
            <person name="Giersberg M."/>
            <person name="Gierski P."/>
            <person name="Hahnel U."/>
            <person name="Hartmann A."/>
            <person name="Jankowska D."/>
            <person name="Jubin C."/>
            <person name="Jung P."/>
            <person name="Lafontaine I."/>
            <person name="Leh-Louis V."/>
            <person name="Lemaire M."/>
            <person name="Marcet-Houben M."/>
            <person name="Mascher M."/>
            <person name="Morel G."/>
            <person name="Richard G.-F."/>
            <person name="Riechen J."/>
            <person name="Sacerdot C."/>
            <person name="Sarkar A."/>
            <person name="Savel G."/>
            <person name="Schacherer J."/>
            <person name="Sherman D."/>
            <person name="Straub M.-L."/>
            <person name="Stein N."/>
            <person name="Thierry A."/>
            <person name="Trautwein-Schult A."/>
            <person name="Westhof E."/>
            <person name="Worch S."/>
            <person name="Dujon B."/>
            <person name="Souciet J.-L."/>
            <person name="Wincker P."/>
            <person name="Scholz U."/>
            <person name="Neuveglise N."/>
        </authorList>
    </citation>
    <scope>NUCLEOTIDE SEQUENCE</scope>
    <source>
        <strain evidence="11">LS3</strain>
    </source>
</reference>
<evidence type="ECO:0000256" key="6">
    <source>
        <dbReference type="ARBA" id="ARBA00023242"/>
    </source>
</evidence>
<evidence type="ECO:0000256" key="5">
    <source>
        <dbReference type="ARBA" id="ARBA00023163"/>
    </source>
</evidence>
<comment type="subcellular location">
    <subcellularLocation>
        <location evidence="1 8">Nucleus</location>
    </subcellularLocation>
</comment>
<dbReference type="InterPro" id="IPR009057">
    <property type="entry name" value="Homeodomain-like_sf"/>
</dbReference>
<evidence type="ECO:0000256" key="1">
    <source>
        <dbReference type="ARBA" id="ARBA00004123"/>
    </source>
</evidence>
<feature type="compositionally biased region" description="Low complexity" evidence="9">
    <location>
        <begin position="167"/>
        <end position="177"/>
    </location>
</feature>
<evidence type="ECO:0000256" key="8">
    <source>
        <dbReference type="PROSITE-ProRule" id="PRU00108"/>
    </source>
</evidence>
<keyword evidence="2" id="KW-0805">Transcription regulation</keyword>
<dbReference type="FunFam" id="1.10.10.60:FF:000059">
    <property type="entry name" value="TGFB-induced factor homeobox 1"/>
    <property type="match status" value="1"/>
</dbReference>
<evidence type="ECO:0000259" key="10">
    <source>
        <dbReference type="PROSITE" id="PS50071"/>
    </source>
</evidence>
<dbReference type="CDD" id="cd00086">
    <property type="entry name" value="homeodomain"/>
    <property type="match status" value="1"/>
</dbReference>
<dbReference type="Pfam" id="PF05920">
    <property type="entry name" value="Homeobox_KN"/>
    <property type="match status" value="1"/>
</dbReference>
<dbReference type="SUPFAM" id="SSF46689">
    <property type="entry name" value="Homeodomain-like"/>
    <property type="match status" value="1"/>
</dbReference>
<evidence type="ECO:0000256" key="3">
    <source>
        <dbReference type="ARBA" id="ARBA00023125"/>
    </source>
</evidence>
<gene>
    <name evidence="11" type="ORF">GNLVRS02_ARAD1C40612g</name>
</gene>
<feature type="compositionally biased region" description="Low complexity" evidence="9">
    <location>
        <begin position="43"/>
        <end position="55"/>
    </location>
</feature>
<dbReference type="PROSITE" id="PS50071">
    <property type="entry name" value="HOMEOBOX_2"/>
    <property type="match status" value="1"/>
</dbReference>
<evidence type="ECO:0000256" key="9">
    <source>
        <dbReference type="SAM" id="MobiDB-lite"/>
    </source>
</evidence>
<feature type="compositionally biased region" description="Pro residues" evidence="9">
    <location>
        <begin position="86"/>
        <end position="96"/>
    </location>
</feature>